<sequence length="270" mass="29668">MQSKTSLPHGVENLAIKQTLLEAAKAAKQVTLPYFRSEMVVDNKEKEHFDPVTEADRKAEIAIRDVIEKNFPDHAIIGEEHANKEGSSDFSWIIDPIDGTRSFISGLPVWGTLIGLAYKGKLFAGLMTQPFIGETFLGFDGTSSYQRDGEQEIKITTSRENRLENARLFTTSPALFSASQSRAFERLGQKARLTRYGCDCYAYCLLAAGHIDLVVEPDLKIYDIAALIPIIRFAGGKVTNFTGGPPDKGGDIIAAASAELHAQAMEIMRP</sequence>
<dbReference type="GO" id="GO:0006020">
    <property type="term" value="P:inositol metabolic process"/>
    <property type="evidence" value="ECO:0007669"/>
    <property type="project" value="TreeGrafter"/>
</dbReference>
<name>A0A3B0U5L0_9ZZZZ</name>
<dbReference type="UniPathway" id="UPA00031">
    <property type="reaction ID" value="UER00013"/>
</dbReference>
<dbReference type="SUPFAM" id="SSF56655">
    <property type="entry name" value="Carbohydrate phosphatase"/>
    <property type="match status" value="1"/>
</dbReference>
<keyword evidence="8" id="KW-0460">Magnesium</keyword>
<dbReference type="InterPro" id="IPR011809">
    <property type="entry name" value="His_9_proposed"/>
</dbReference>
<comment type="catalytic activity">
    <reaction evidence="11">
        <text>L-histidinol phosphate + H2O = L-histidinol + phosphate</text>
        <dbReference type="Rhea" id="RHEA:14465"/>
        <dbReference type="ChEBI" id="CHEBI:15377"/>
        <dbReference type="ChEBI" id="CHEBI:43474"/>
        <dbReference type="ChEBI" id="CHEBI:57699"/>
        <dbReference type="ChEBI" id="CHEBI:57980"/>
        <dbReference type="EC" id="3.1.3.15"/>
    </reaction>
</comment>
<dbReference type="GO" id="GO:0000105">
    <property type="term" value="P:L-histidine biosynthetic process"/>
    <property type="evidence" value="ECO:0007669"/>
    <property type="project" value="UniProtKB-UniPathway"/>
</dbReference>
<evidence type="ECO:0000256" key="11">
    <source>
        <dbReference type="ARBA" id="ARBA00049158"/>
    </source>
</evidence>
<dbReference type="GO" id="GO:0004401">
    <property type="term" value="F:histidinol-phosphatase activity"/>
    <property type="evidence" value="ECO:0007669"/>
    <property type="project" value="UniProtKB-EC"/>
</dbReference>
<dbReference type="AlphaFoldDB" id="A0A3B0U5L0"/>
<dbReference type="EMBL" id="UOEO01000117">
    <property type="protein sequence ID" value="VAW19729.1"/>
    <property type="molecule type" value="Genomic_DNA"/>
</dbReference>
<dbReference type="CDD" id="cd01641">
    <property type="entry name" value="Bacterial_IMPase_like_1"/>
    <property type="match status" value="1"/>
</dbReference>
<evidence type="ECO:0000256" key="7">
    <source>
        <dbReference type="ARBA" id="ARBA00022801"/>
    </source>
</evidence>
<accession>A0A3B0U5L0</accession>
<keyword evidence="5" id="KW-0028">Amino-acid biosynthesis</keyword>
<dbReference type="Gene3D" id="3.30.540.10">
    <property type="entry name" value="Fructose-1,6-Bisphosphatase, subunit A, domain 1"/>
    <property type="match status" value="1"/>
</dbReference>
<dbReference type="PANTHER" id="PTHR20854">
    <property type="entry name" value="INOSITOL MONOPHOSPHATASE"/>
    <property type="match status" value="1"/>
</dbReference>
<dbReference type="InterPro" id="IPR000760">
    <property type="entry name" value="Inositol_monophosphatase-like"/>
</dbReference>
<dbReference type="GO" id="GO:0046872">
    <property type="term" value="F:metal ion binding"/>
    <property type="evidence" value="ECO:0007669"/>
    <property type="project" value="UniProtKB-KW"/>
</dbReference>
<dbReference type="Gene3D" id="3.40.190.80">
    <property type="match status" value="1"/>
</dbReference>
<evidence type="ECO:0000256" key="2">
    <source>
        <dbReference type="ARBA" id="ARBA00004970"/>
    </source>
</evidence>
<dbReference type="GO" id="GO:0008934">
    <property type="term" value="F:inositol monophosphate 1-phosphatase activity"/>
    <property type="evidence" value="ECO:0007669"/>
    <property type="project" value="TreeGrafter"/>
</dbReference>
<gene>
    <name evidence="12" type="ORF">MNBD_ALPHA12-1558</name>
</gene>
<reference evidence="12" key="1">
    <citation type="submission" date="2018-06" db="EMBL/GenBank/DDBJ databases">
        <authorList>
            <person name="Zhirakovskaya E."/>
        </authorList>
    </citation>
    <scope>NUCLEOTIDE SEQUENCE</scope>
</reference>
<comment type="cofactor">
    <cofactor evidence="1">
        <name>Mg(2+)</name>
        <dbReference type="ChEBI" id="CHEBI:18420"/>
    </cofactor>
</comment>
<evidence type="ECO:0000256" key="1">
    <source>
        <dbReference type="ARBA" id="ARBA00001946"/>
    </source>
</evidence>
<evidence type="ECO:0000256" key="9">
    <source>
        <dbReference type="ARBA" id="ARBA00023102"/>
    </source>
</evidence>
<keyword evidence="7 12" id="KW-0378">Hydrolase</keyword>
<dbReference type="PROSITE" id="PS00629">
    <property type="entry name" value="IMP_1"/>
    <property type="match status" value="1"/>
</dbReference>
<proteinExistence type="inferred from homology"/>
<dbReference type="GO" id="GO:0007165">
    <property type="term" value="P:signal transduction"/>
    <property type="evidence" value="ECO:0007669"/>
    <property type="project" value="TreeGrafter"/>
</dbReference>
<dbReference type="NCBIfam" id="TIGR02067">
    <property type="entry name" value="his_9_HisN"/>
    <property type="match status" value="1"/>
</dbReference>
<dbReference type="PRINTS" id="PR00377">
    <property type="entry name" value="IMPHPHTASES"/>
</dbReference>
<dbReference type="EC" id="3.1.3.15" evidence="4"/>
<dbReference type="PANTHER" id="PTHR20854:SF4">
    <property type="entry name" value="INOSITOL-1-MONOPHOSPHATASE-RELATED"/>
    <property type="match status" value="1"/>
</dbReference>
<evidence type="ECO:0000256" key="6">
    <source>
        <dbReference type="ARBA" id="ARBA00022723"/>
    </source>
</evidence>
<dbReference type="InterPro" id="IPR020583">
    <property type="entry name" value="Inositol_monoP_metal-BS"/>
</dbReference>
<protein>
    <recommendedName>
        <fullName evidence="4">histidinol-phosphatase</fullName>
        <ecNumber evidence="4">3.1.3.15</ecNumber>
    </recommendedName>
    <alternativeName>
        <fullName evidence="10">Histidinol-phosphate phosphatase</fullName>
    </alternativeName>
</protein>
<keyword evidence="6" id="KW-0479">Metal-binding</keyword>
<dbReference type="FunFam" id="3.30.540.10:FF:000030">
    <property type="entry name" value="Inositol monophosphatase"/>
    <property type="match status" value="1"/>
</dbReference>
<keyword evidence="9" id="KW-0368">Histidine biosynthesis</keyword>
<organism evidence="12">
    <name type="scientific">hydrothermal vent metagenome</name>
    <dbReference type="NCBI Taxonomy" id="652676"/>
    <lineage>
        <taxon>unclassified sequences</taxon>
        <taxon>metagenomes</taxon>
        <taxon>ecological metagenomes</taxon>
    </lineage>
</organism>
<evidence type="ECO:0000313" key="12">
    <source>
        <dbReference type="EMBL" id="VAW19729.1"/>
    </source>
</evidence>
<evidence type="ECO:0000256" key="8">
    <source>
        <dbReference type="ARBA" id="ARBA00022842"/>
    </source>
</evidence>
<evidence type="ECO:0000256" key="5">
    <source>
        <dbReference type="ARBA" id="ARBA00022605"/>
    </source>
</evidence>
<comment type="pathway">
    <text evidence="2">Amino-acid biosynthesis; L-histidine biosynthesis; L-histidine from 5-phospho-alpha-D-ribose 1-diphosphate: step 8/9.</text>
</comment>
<dbReference type="Pfam" id="PF00459">
    <property type="entry name" value="Inositol_P"/>
    <property type="match status" value="1"/>
</dbReference>
<comment type="similarity">
    <text evidence="3">Belongs to the inositol monophosphatase superfamily.</text>
</comment>
<evidence type="ECO:0000256" key="4">
    <source>
        <dbReference type="ARBA" id="ARBA00013085"/>
    </source>
</evidence>
<evidence type="ECO:0000256" key="10">
    <source>
        <dbReference type="ARBA" id="ARBA00033209"/>
    </source>
</evidence>
<evidence type="ECO:0000256" key="3">
    <source>
        <dbReference type="ARBA" id="ARBA00009759"/>
    </source>
</evidence>